<proteinExistence type="predicted"/>
<dbReference type="GO" id="GO:0008408">
    <property type="term" value="F:3'-5' exonuclease activity"/>
    <property type="evidence" value="ECO:0007669"/>
    <property type="project" value="InterPro"/>
</dbReference>
<keyword evidence="3" id="KW-0269">Exonuclease</keyword>
<feature type="region of interest" description="Disordered" evidence="1">
    <location>
        <begin position="170"/>
        <end position="189"/>
    </location>
</feature>
<accession>A0A8H6AP86</accession>
<dbReference type="SUPFAM" id="SSF53098">
    <property type="entry name" value="Ribonuclease H-like"/>
    <property type="match status" value="1"/>
</dbReference>
<dbReference type="GO" id="GO:0003676">
    <property type="term" value="F:nucleic acid binding"/>
    <property type="evidence" value="ECO:0007669"/>
    <property type="project" value="InterPro"/>
</dbReference>
<dbReference type="GO" id="GO:0006139">
    <property type="term" value="P:nucleobase-containing compound metabolic process"/>
    <property type="evidence" value="ECO:0007669"/>
    <property type="project" value="InterPro"/>
</dbReference>
<dbReference type="InterPro" id="IPR012337">
    <property type="entry name" value="RNaseH-like_sf"/>
</dbReference>
<feature type="domain" description="3'-5' exonuclease" evidence="2">
    <location>
        <begin position="31"/>
        <end position="158"/>
    </location>
</feature>
<keyword evidence="4" id="KW-1185">Reference proteome</keyword>
<dbReference type="PANTHER" id="PTHR43040:SF1">
    <property type="entry name" value="RIBONUCLEASE D"/>
    <property type="match status" value="1"/>
</dbReference>
<dbReference type="EMBL" id="JABFCT010000013">
    <property type="protein sequence ID" value="KAF5870845.1"/>
    <property type="molecule type" value="Genomic_DNA"/>
</dbReference>
<evidence type="ECO:0000256" key="1">
    <source>
        <dbReference type="SAM" id="MobiDB-lite"/>
    </source>
</evidence>
<protein>
    <submittedName>
        <fullName evidence="3">Putative 3 -5 exonuclease protein</fullName>
    </submittedName>
</protein>
<sequence>MVSVVSVEESEKKLKRFLCPLAFNTTGIKGKPLKDILQDQKIPMIFFDNRNDSDALYAHFGVVLQGLEDVQLMESTTRTTTSSRKFLNRLAKCIEQSGLDNRDLKSWKLAKEKGERLFKPELGGSYDVFEQRPICNEIISYWVGDVQHLPKLWRKFHSRTNRWRDLVNEETKKPVEASQTPELPTSRAG</sequence>
<dbReference type="Pfam" id="PF01612">
    <property type="entry name" value="DNA_pol_A_exo1"/>
    <property type="match status" value="1"/>
</dbReference>
<keyword evidence="3" id="KW-0540">Nuclease</keyword>
<organism evidence="3 4">
    <name type="scientific">Botrytis fragariae</name>
    <dbReference type="NCBI Taxonomy" id="1964551"/>
    <lineage>
        <taxon>Eukaryota</taxon>
        <taxon>Fungi</taxon>
        <taxon>Dikarya</taxon>
        <taxon>Ascomycota</taxon>
        <taxon>Pezizomycotina</taxon>
        <taxon>Leotiomycetes</taxon>
        <taxon>Helotiales</taxon>
        <taxon>Sclerotiniaceae</taxon>
        <taxon>Botrytis</taxon>
    </lineage>
</organism>
<comment type="caution">
    <text evidence="3">The sequence shown here is derived from an EMBL/GenBank/DDBJ whole genome shotgun (WGS) entry which is preliminary data.</text>
</comment>
<dbReference type="PANTHER" id="PTHR43040">
    <property type="entry name" value="RIBONUCLEASE D"/>
    <property type="match status" value="1"/>
</dbReference>
<dbReference type="Proteomes" id="UP000531561">
    <property type="component" value="Unassembled WGS sequence"/>
</dbReference>
<dbReference type="InterPro" id="IPR036397">
    <property type="entry name" value="RNaseH_sf"/>
</dbReference>
<dbReference type="Gene3D" id="3.30.420.10">
    <property type="entry name" value="Ribonuclease H-like superfamily/Ribonuclease H"/>
    <property type="match status" value="1"/>
</dbReference>
<reference evidence="3 4" key="1">
    <citation type="journal article" date="2020" name="Phytopathology">
        <title>A high-quality genome resource of Botrytis fragariae, a new and rapidly spreading fungal pathogen causing strawberry gray mold in the U.S.A.</title>
        <authorList>
            <person name="Wu Y."/>
            <person name="Saski C.A."/>
            <person name="Schnabel G."/>
            <person name="Xiao S."/>
            <person name="Hu M."/>
        </authorList>
    </citation>
    <scope>NUCLEOTIDE SEQUENCE [LARGE SCALE GENOMIC DNA]</scope>
    <source>
        <strain evidence="3 4">BVB16</strain>
    </source>
</reference>
<feature type="compositionally biased region" description="Polar residues" evidence="1">
    <location>
        <begin position="177"/>
        <end position="189"/>
    </location>
</feature>
<evidence type="ECO:0000313" key="3">
    <source>
        <dbReference type="EMBL" id="KAF5870845.1"/>
    </source>
</evidence>
<dbReference type="RefSeq" id="XP_037189792.1">
    <property type="nucleotide sequence ID" value="XM_037339742.1"/>
</dbReference>
<dbReference type="OrthoDB" id="26838at2759"/>
<evidence type="ECO:0000313" key="4">
    <source>
        <dbReference type="Proteomes" id="UP000531561"/>
    </source>
</evidence>
<dbReference type="AlphaFoldDB" id="A0A8H6AP86"/>
<name>A0A8H6AP86_9HELO</name>
<dbReference type="GeneID" id="59263434"/>
<keyword evidence="3" id="KW-0378">Hydrolase</keyword>
<evidence type="ECO:0000259" key="2">
    <source>
        <dbReference type="Pfam" id="PF01612"/>
    </source>
</evidence>
<gene>
    <name evidence="3" type="ORF">Bfra_009400</name>
</gene>
<dbReference type="InterPro" id="IPR002562">
    <property type="entry name" value="3'-5'_exonuclease_dom"/>
</dbReference>